<dbReference type="Proteomes" id="UP000886501">
    <property type="component" value="Unassembled WGS sequence"/>
</dbReference>
<name>A0ACB6ZT52_THEGA</name>
<reference evidence="1" key="2">
    <citation type="journal article" date="2020" name="Nat. Commun.">
        <title>Large-scale genome sequencing of mycorrhizal fungi provides insights into the early evolution of symbiotic traits.</title>
        <authorList>
            <person name="Miyauchi S."/>
            <person name="Kiss E."/>
            <person name="Kuo A."/>
            <person name="Drula E."/>
            <person name="Kohler A."/>
            <person name="Sanchez-Garcia M."/>
            <person name="Morin E."/>
            <person name="Andreopoulos B."/>
            <person name="Barry K.W."/>
            <person name="Bonito G."/>
            <person name="Buee M."/>
            <person name="Carver A."/>
            <person name="Chen C."/>
            <person name="Cichocki N."/>
            <person name="Clum A."/>
            <person name="Culley D."/>
            <person name="Crous P.W."/>
            <person name="Fauchery L."/>
            <person name="Girlanda M."/>
            <person name="Hayes R.D."/>
            <person name="Keri Z."/>
            <person name="LaButti K."/>
            <person name="Lipzen A."/>
            <person name="Lombard V."/>
            <person name="Magnuson J."/>
            <person name="Maillard F."/>
            <person name="Murat C."/>
            <person name="Nolan M."/>
            <person name="Ohm R.A."/>
            <person name="Pangilinan J."/>
            <person name="Pereira M.F."/>
            <person name="Perotto S."/>
            <person name="Peter M."/>
            <person name="Pfister S."/>
            <person name="Riley R."/>
            <person name="Sitrit Y."/>
            <person name="Stielow J.B."/>
            <person name="Szollosi G."/>
            <person name="Zifcakova L."/>
            <person name="Stursova M."/>
            <person name="Spatafora J.W."/>
            <person name="Tedersoo L."/>
            <person name="Vaario L.M."/>
            <person name="Yamada A."/>
            <person name="Yan M."/>
            <person name="Wang P."/>
            <person name="Xu J."/>
            <person name="Bruns T."/>
            <person name="Baldrian P."/>
            <person name="Vilgalys R."/>
            <person name="Dunand C."/>
            <person name="Henrissat B."/>
            <person name="Grigoriev I.V."/>
            <person name="Hibbett D."/>
            <person name="Nagy L.G."/>
            <person name="Martin F.M."/>
        </authorList>
    </citation>
    <scope>NUCLEOTIDE SEQUENCE</scope>
    <source>
        <strain evidence="1">P2</strain>
    </source>
</reference>
<proteinExistence type="predicted"/>
<comment type="caution">
    <text evidence="1">The sequence shown here is derived from an EMBL/GenBank/DDBJ whole genome shotgun (WGS) entry which is preliminary data.</text>
</comment>
<organism evidence="1 2">
    <name type="scientific">Thelephora ganbajun</name>
    <name type="common">Ganba fungus</name>
    <dbReference type="NCBI Taxonomy" id="370292"/>
    <lineage>
        <taxon>Eukaryota</taxon>
        <taxon>Fungi</taxon>
        <taxon>Dikarya</taxon>
        <taxon>Basidiomycota</taxon>
        <taxon>Agaricomycotina</taxon>
        <taxon>Agaricomycetes</taxon>
        <taxon>Thelephorales</taxon>
        <taxon>Thelephoraceae</taxon>
        <taxon>Thelephora</taxon>
    </lineage>
</organism>
<reference evidence="1" key="1">
    <citation type="submission" date="2019-10" db="EMBL/GenBank/DDBJ databases">
        <authorList>
            <consortium name="DOE Joint Genome Institute"/>
            <person name="Kuo A."/>
            <person name="Miyauchi S."/>
            <person name="Kiss E."/>
            <person name="Drula E."/>
            <person name="Kohler A."/>
            <person name="Sanchez-Garcia M."/>
            <person name="Andreopoulos B."/>
            <person name="Barry K.W."/>
            <person name="Bonito G."/>
            <person name="Buee M."/>
            <person name="Carver A."/>
            <person name="Chen C."/>
            <person name="Cichocki N."/>
            <person name="Clum A."/>
            <person name="Culley D."/>
            <person name="Crous P.W."/>
            <person name="Fauchery L."/>
            <person name="Girlanda M."/>
            <person name="Hayes R."/>
            <person name="Keri Z."/>
            <person name="Labutti K."/>
            <person name="Lipzen A."/>
            <person name="Lombard V."/>
            <person name="Magnuson J."/>
            <person name="Maillard F."/>
            <person name="Morin E."/>
            <person name="Murat C."/>
            <person name="Nolan M."/>
            <person name="Ohm R."/>
            <person name="Pangilinan J."/>
            <person name="Pereira M."/>
            <person name="Perotto S."/>
            <person name="Peter M."/>
            <person name="Riley R."/>
            <person name="Sitrit Y."/>
            <person name="Stielow B."/>
            <person name="Szollosi G."/>
            <person name="Zifcakova L."/>
            <person name="Stursova M."/>
            <person name="Spatafora J.W."/>
            <person name="Tedersoo L."/>
            <person name="Vaario L.-M."/>
            <person name="Yamada A."/>
            <person name="Yan M."/>
            <person name="Wang P."/>
            <person name="Xu J."/>
            <person name="Bruns T."/>
            <person name="Baldrian P."/>
            <person name="Vilgalys R."/>
            <person name="Henrissat B."/>
            <person name="Grigoriev I.V."/>
            <person name="Hibbett D."/>
            <person name="Nagy L.G."/>
            <person name="Martin F.M."/>
        </authorList>
    </citation>
    <scope>NUCLEOTIDE SEQUENCE</scope>
    <source>
        <strain evidence="1">P2</strain>
    </source>
</reference>
<protein>
    <submittedName>
        <fullName evidence="1">Uncharacterized protein</fullName>
    </submittedName>
</protein>
<gene>
    <name evidence="1" type="ORF">BDM02DRAFT_3108435</name>
</gene>
<evidence type="ECO:0000313" key="1">
    <source>
        <dbReference type="EMBL" id="KAF9652836.1"/>
    </source>
</evidence>
<dbReference type="EMBL" id="MU117966">
    <property type="protein sequence ID" value="KAF9652836.1"/>
    <property type="molecule type" value="Genomic_DNA"/>
</dbReference>
<evidence type="ECO:0000313" key="2">
    <source>
        <dbReference type="Proteomes" id="UP000886501"/>
    </source>
</evidence>
<sequence>MDYFTGRGPPSMNPIRDNGRRNSGRASSSLVTVIAATLPHPSQHPQSQAIRQPAGVSIPSGGLYIISHSSRIQGELDRLGIPWGAQYELARGESHGHWTWDDVTLVELECLVGLNAEAAPKVASLMLQTQRSEPVDDVVWAEYDREQEAIAEDHDSRRSLGVYGDWAPWHKGPGEDWYGGRISQCARVVEEAGQFKVFLDPPAYQKTTSRFARFLGSRRMLRLTIPPGIHQDRLRSFLARKFVLCGRVFVALRRKESKSGKPWKVYLIEVNEDVDRYPEVSEGDQSRLTFQEFVRWHNPIQVNNKQPISKWITRFDLGLSPTIPVVEFDPRNVEFVHDTYPFGIERTDIRPQRGELIADGCGFMNRKALDLVAQHAGWSEFKCAAQGRLGGSKGVWLLHPDHQLPDDSPPRVWIRDSQKKISHEMSSGPGDGRSRAYFIFDLVAPARLVYPSRLNKQTITNLSSNGVPTSVFAGMLEAAVQKDFEDLTTWEGEEAMEFLSYNVMRLGSVAGIRTARKAGTMARIQGLRGREIEDIPLSQASDLESGEGGQESDMLSGPPSVLSEKIYDMIIAGFHPLRSEVLYGYLGQFILNVIRAYVYECKIPIPQSCEAFIVPDPFGLLEPNEIYFRASQNIVEGLGGVNSDTVTGPILINRNPTMLPSDMQRVIAVDKYHDTYKQYRDVIVCSVKGEQSLASKLAGGDYDGDTAMLTWKPEIISAFQQPRLNAVPQGFLAENFDQQLESLDSFSAKISAMGEAEAEREMHRVFVESLQYETRTGIYSNFHNASLYERGYAHPETLRLAHMSNTCLDSQKTGLRVRDAVFKADSKKYNKILPESLSKDGDDSKEGTRPVRPARLGEFVLDALLEHGKKIWKDHNDKYKKLRSRMITDHDLLRPYEEARACFTSPPHSEQLMILERHVQGCRSDWAGLGSSARAPASPNAKARADTKQKQSLTVAKIRKQFATGPPPEQMLDIYSFPRGSRMVREIKASFAYLLGERFALEVAFHDICALKASANEGEYPVHGKFRDTLMVSSSVARRYNAQNASRRAEQG</sequence>
<accession>A0ACB6ZT52</accession>
<keyword evidence="2" id="KW-1185">Reference proteome</keyword>